<gene>
    <name evidence="2" type="ORF">JOF43_002243</name>
</gene>
<dbReference type="SUPFAM" id="SSF56112">
    <property type="entry name" value="Protein kinase-like (PK-like)"/>
    <property type="match status" value="1"/>
</dbReference>
<dbReference type="Proteomes" id="UP001519290">
    <property type="component" value="Unassembled WGS sequence"/>
</dbReference>
<protein>
    <submittedName>
        <fullName evidence="2">Spectinomycin phosphotransferase</fullName>
    </submittedName>
</protein>
<evidence type="ECO:0000313" key="2">
    <source>
        <dbReference type="EMBL" id="MBP2382286.1"/>
    </source>
</evidence>
<dbReference type="EMBL" id="JAGIOD010000001">
    <property type="protein sequence ID" value="MBP2382286.1"/>
    <property type="molecule type" value="Genomic_DNA"/>
</dbReference>
<feature type="domain" description="Aminoglycoside phosphotransferase" evidence="1">
    <location>
        <begin position="34"/>
        <end position="261"/>
    </location>
</feature>
<comment type="caution">
    <text evidence="2">The sequence shown here is derived from an EMBL/GenBank/DDBJ whole genome shotgun (WGS) entry which is preliminary data.</text>
</comment>
<proteinExistence type="predicted"/>
<dbReference type="InterPro" id="IPR002575">
    <property type="entry name" value="Aminoglycoside_PTrfase"/>
</dbReference>
<sequence>MRTPPRSPSATEVLDAVRRHWLPGAETAVHLPVGFGAHHWRIEAAGGPALFATLDEPSPTRSAASFEAAYEAARALQDTGLAGVLAPRESVDGRVLTEVGIGLLSVTSWHSGRTPTEREARGGAHVARTLELLRALHGAPPPGALQRWAPRVGGDLARRVEAVTDGPWTSGPLGEEARGLLRAGLARIGQAERRYRELRAREEARSAHRVPTHGEPHWANQMLTDAGTLILVDWETLAAAPRERDLAALPEAVQRAEGADPGMLELFALEWTLSEVEEYLRWFRAPHTGTADDRIALRGLREELQR</sequence>
<organism evidence="2 3">
    <name type="scientific">Brachybacterium sacelli</name>
    <dbReference type="NCBI Taxonomy" id="173364"/>
    <lineage>
        <taxon>Bacteria</taxon>
        <taxon>Bacillati</taxon>
        <taxon>Actinomycetota</taxon>
        <taxon>Actinomycetes</taxon>
        <taxon>Micrococcales</taxon>
        <taxon>Dermabacteraceae</taxon>
        <taxon>Brachybacterium</taxon>
    </lineage>
</organism>
<name>A0ABS4X1R3_9MICO</name>
<reference evidence="2 3" key="1">
    <citation type="submission" date="2021-03" db="EMBL/GenBank/DDBJ databases">
        <title>Sequencing the genomes of 1000 actinobacteria strains.</title>
        <authorList>
            <person name="Klenk H.-P."/>
        </authorList>
    </citation>
    <scope>NUCLEOTIDE SEQUENCE [LARGE SCALE GENOMIC DNA]</scope>
    <source>
        <strain evidence="2 3">DSM 14566</strain>
    </source>
</reference>
<dbReference type="Gene3D" id="1.10.510.10">
    <property type="entry name" value="Transferase(Phosphotransferase) domain 1"/>
    <property type="match status" value="1"/>
</dbReference>
<dbReference type="InterPro" id="IPR011009">
    <property type="entry name" value="Kinase-like_dom_sf"/>
</dbReference>
<accession>A0ABS4X1R3</accession>
<dbReference type="RefSeq" id="WP_209902040.1">
    <property type="nucleotide sequence ID" value="NZ_BAAAJW010000003.1"/>
</dbReference>
<evidence type="ECO:0000313" key="3">
    <source>
        <dbReference type="Proteomes" id="UP001519290"/>
    </source>
</evidence>
<evidence type="ECO:0000259" key="1">
    <source>
        <dbReference type="Pfam" id="PF01636"/>
    </source>
</evidence>
<dbReference type="Pfam" id="PF01636">
    <property type="entry name" value="APH"/>
    <property type="match status" value="1"/>
</dbReference>
<keyword evidence="3" id="KW-1185">Reference proteome</keyword>